<dbReference type="SUPFAM" id="SSF48056">
    <property type="entry name" value="Di-copper centre-containing domain"/>
    <property type="match status" value="1"/>
</dbReference>
<feature type="compositionally biased region" description="Acidic residues" evidence="3">
    <location>
        <begin position="444"/>
        <end position="453"/>
    </location>
</feature>
<dbReference type="AlphaFoldDB" id="A0AAD5U3C8"/>
<evidence type="ECO:0000256" key="3">
    <source>
        <dbReference type="SAM" id="MobiDB-lite"/>
    </source>
</evidence>
<comment type="caution">
    <text evidence="7">The sequence shown here is derived from an EMBL/GenBank/DDBJ whole genome shotgun (WGS) entry which is preliminary data.</text>
</comment>
<gene>
    <name evidence="7" type="ORF">HK099_003604</name>
</gene>
<dbReference type="PROSITE" id="PS00497">
    <property type="entry name" value="TYROSINASE_1"/>
    <property type="match status" value="1"/>
</dbReference>
<reference evidence="7" key="1">
    <citation type="submission" date="2020-05" db="EMBL/GenBank/DDBJ databases">
        <title>Phylogenomic resolution of chytrid fungi.</title>
        <authorList>
            <person name="Stajich J.E."/>
            <person name="Amses K."/>
            <person name="Simmons R."/>
            <person name="Seto K."/>
            <person name="Myers J."/>
            <person name="Bonds A."/>
            <person name="Quandt C.A."/>
            <person name="Barry K."/>
            <person name="Liu P."/>
            <person name="Grigoriev I."/>
            <person name="Longcore J.E."/>
            <person name="James T.Y."/>
        </authorList>
    </citation>
    <scope>NUCLEOTIDE SEQUENCE</scope>
    <source>
        <strain evidence="7">JEL0476</strain>
    </source>
</reference>
<feature type="compositionally biased region" description="Acidic residues" evidence="3">
    <location>
        <begin position="661"/>
        <end position="674"/>
    </location>
</feature>
<dbReference type="InterPro" id="IPR050316">
    <property type="entry name" value="Tyrosinase/Hemocyanin"/>
</dbReference>
<keyword evidence="1" id="KW-0479">Metal-binding</keyword>
<dbReference type="Gene3D" id="1.10.1280.10">
    <property type="entry name" value="Di-copper center containing domain from catechol oxidase"/>
    <property type="match status" value="1"/>
</dbReference>
<protein>
    <recommendedName>
        <fullName evidence="5 6">Tyrosinase copper-binding domain-containing protein</fullName>
    </recommendedName>
</protein>
<feature type="compositionally biased region" description="Basic and acidic residues" evidence="3">
    <location>
        <begin position="613"/>
        <end position="625"/>
    </location>
</feature>
<evidence type="ECO:0000313" key="8">
    <source>
        <dbReference type="Proteomes" id="UP001211065"/>
    </source>
</evidence>
<evidence type="ECO:0000313" key="7">
    <source>
        <dbReference type="EMBL" id="KAJ3221300.1"/>
    </source>
</evidence>
<feature type="compositionally biased region" description="Polar residues" evidence="3">
    <location>
        <begin position="318"/>
        <end position="336"/>
    </location>
</feature>
<feature type="region of interest" description="Disordered" evidence="3">
    <location>
        <begin position="644"/>
        <end position="674"/>
    </location>
</feature>
<feature type="signal peptide" evidence="4">
    <location>
        <begin position="1"/>
        <end position="18"/>
    </location>
</feature>
<feature type="region of interest" description="Disordered" evidence="3">
    <location>
        <begin position="444"/>
        <end position="625"/>
    </location>
</feature>
<keyword evidence="8" id="KW-1185">Reference proteome</keyword>
<evidence type="ECO:0000259" key="6">
    <source>
        <dbReference type="PROSITE" id="PS00498"/>
    </source>
</evidence>
<evidence type="ECO:0000256" key="1">
    <source>
        <dbReference type="ARBA" id="ARBA00022723"/>
    </source>
</evidence>
<feature type="compositionally biased region" description="Basic and acidic residues" evidence="3">
    <location>
        <begin position="495"/>
        <end position="599"/>
    </location>
</feature>
<dbReference type="Pfam" id="PF00264">
    <property type="entry name" value="Tyrosinase"/>
    <property type="match status" value="1"/>
</dbReference>
<name>A0AAD5U3C8_9FUNG</name>
<dbReference type="GO" id="GO:0016491">
    <property type="term" value="F:oxidoreductase activity"/>
    <property type="evidence" value="ECO:0007669"/>
    <property type="project" value="InterPro"/>
</dbReference>
<proteinExistence type="predicted"/>
<dbReference type="EMBL" id="JADGJW010000238">
    <property type="protein sequence ID" value="KAJ3221300.1"/>
    <property type="molecule type" value="Genomic_DNA"/>
</dbReference>
<feature type="compositionally biased region" description="Low complexity" evidence="3">
    <location>
        <begin position="600"/>
        <end position="612"/>
    </location>
</feature>
<dbReference type="PANTHER" id="PTHR11474">
    <property type="entry name" value="TYROSINASE FAMILY MEMBER"/>
    <property type="match status" value="1"/>
</dbReference>
<evidence type="ECO:0000256" key="4">
    <source>
        <dbReference type="SAM" id="SignalP"/>
    </source>
</evidence>
<evidence type="ECO:0000259" key="5">
    <source>
        <dbReference type="PROSITE" id="PS00497"/>
    </source>
</evidence>
<feature type="domain" description="Tyrosinase copper-binding" evidence="6">
    <location>
        <begin position="232"/>
        <end position="243"/>
    </location>
</feature>
<feature type="chain" id="PRO_5041943887" description="Tyrosinase copper-binding domain-containing protein" evidence="4">
    <location>
        <begin position="19"/>
        <end position="674"/>
    </location>
</feature>
<dbReference type="PANTHER" id="PTHR11474:SF126">
    <property type="entry name" value="TYROSINASE-LIKE PROTEIN TYR-1-RELATED"/>
    <property type="match status" value="1"/>
</dbReference>
<dbReference type="GO" id="GO:0046872">
    <property type="term" value="F:metal ion binding"/>
    <property type="evidence" value="ECO:0007669"/>
    <property type="project" value="UniProtKB-KW"/>
</dbReference>
<accession>A0AAD5U3C8</accession>
<keyword evidence="4" id="KW-0732">Signal</keyword>
<feature type="domain" description="Tyrosinase copper-binding" evidence="5">
    <location>
        <begin position="67"/>
        <end position="85"/>
    </location>
</feature>
<feature type="region of interest" description="Disordered" evidence="3">
    <location>
        <begin position="315"/>
        <end position="347"/>
    </location>
</feature>
<dbReference type="PROSITE" id="PS00498">
    <property type="entry name" value="TYROSINASE_2"/>
    <property type="match status" value="1"/>
</dbReference>
<dbReference type="InterPro" id="IPR008922">
    <property type="entry name" value="Di-copper_centre_dom_sf"/>
</dbReference>
<organism evidence="7 8">
    <name type="scientific">Clydaea vesicula</name>
    <dbReference type="NCBI Taxonomy" id="447962"/>
    <lineage>
        <taxon>Eukaryota</taxon>
        <taxon>Fungi</taxon>
        <taxon>Fungi incertae sedis</taxon>
        <taxon>Chytridiomycota</taxon>
        <taxon>Chytridiomycota incertae sedis</taxon>
        <taxon>Chytridiomycetes</taxon>
        <taxon>Lobulomycetales</taxon>
        <taxon>Lobulomycetaceae</taxon>
        <taxon>Clydaea</taxon>
    </lineage>
</organism>
<evidence type="ECO:0000256" key="2">
    <source>
        <dbReference type="ARBA" id="ARBA00023008"/>
    </source>
</evidence>
<dbReference type="Proteomes" id="UP001211065">
    <property type="component" value="Unassembled WGS sequence"/>
</dbReference>
<dbReference type="InterPro" id="IPR002227">
    <property type="entry name" value="Tyrosinase_Cu-bd"/>
</dbReference>
<sequence length="674" mass="77102">MKLNQLLALFTAIAPVFTAKQNCGSDYIRKEFRECTEHEIKNYIDGSTGHYIDDFTNAHHEAIGPHHSGTASFLPWHRLLLSTLEAAMRECTGNNEIFIPYWDNGLDSQSPEKSLIWNYFGKDGNINNDQIGRNEEDIKNYGECVDGPLKGVLFQHVPPDMINQSPDCLRRDFGARSTNAETFTLVTLEVIDLIIREKDFGTMCAGLEGLYHGKVHAWVGGHMGGLETATNDPIFYMHHANVDRLWSEWQLSNPDLARTYIGKNAEGEPVNEADLLELYNPETLNKYYDTRPVSDMYDTNDWCYKYTLSVIPAKQDGTPINSTSSGSPNNKDTPSSDNREDLFNQRTTKPYTAKAIKRLHLNMEQTGAWEELTNDYIRYINSLEGYVSYDALINHRNQKYISTPSNIYEDLKIVRGMLLDNFKQLNNLPESLKVLMDAENDLDELGKDDEENPEGGGAAGGEEDSADSEGSDKSKPPAEKPGTTESTDKSVVVDVGDKDETQKEKGGNKVDDKPKKKENEKKSDEVEEKKDQKKTKEESEKVDHTKAHKEHKENEDGKKGHKEYKEKEDDKKGHKEYKEKEDGKKGHKEYNEKKEKDVYGKANKNYGNNNSNEKGHSDKKYNEEKGYEKQIKWKETEWFEYEKPANYKDNGNLNSNSFDEQFYEDEEDSDFYDE</sequence>
<keyword evidence="2" id="KW-0186">Copper</keyword>
<dbReference type="PRINTS" id="PR00092">
    <property type="entry name" value="TYROSINASE"/>
</dbReference>